<dbReference type="GO" id="GO:0004386">
    <property type="term" value="F:helicase activity"/>
    <property type="evidence" value="ECO:0007669"/>
    <property type="project" value="UniProtKB-KW"/>
</dbReference>
<dbReference type="PANTHER" id="PTHR45766:SF6">
    <property type="entry name" value="SWI_SNF-RELATED MATRIX-ASSOCIATED ACTIN-DEPENDENT REGULATOR OF CHROMATIN SUBFAMILY A-LIKE PROTEIN 1"/>
    <property type="match status" value="1"/>
</dbReference>
<protein>
    <submittedName>
        <fullName evidence="5">Helicase</fullName>
    </submittedName>
</protein>
<name>A0A931H5L5_9BURK</name>
<accession>A0A931H5L5</accession>
<organism evidence="5 6">
    <name type="scientific">Caenimonas aquaedulcis</name>
    <dbReference type="NCBI Taxonomy" id="2793270"/>
    <lineage>
        <taxon>Bacteria</taxon>
        <taxon>Pseudomonadati</taxon>
        <taxon>Pseudomonadota</taxon>
        <taxon>Betaproteobacteria</taxon>
        <taxon>Burkholderiales</taxon>
        <taxon>Comamonadaceae</taxon>
        <taxon>Caenimonas</taxon>
    </lineage>
</organism>
<dbReference type="InterPro" id="IPR001736">
    <property type="entry name" value="PLipase_D/transphosphatidylase"/>
</dbReference>
<evidence type="ECO:0000313" key="6">
    <source>
        <dbReference type="Proteomes" id="UP000651050"/>
    </source>
</evidence>
<dbReference type="SUPFAM" id="SSF52540">
    <property type="entry name" value="P-loop containing nucleoside triphosphate hydrolases"/>
    <property type="match status" value="2"/>
</dbReference>
<evidence type="ECO:0000259" key="3">
    <source>
        <dbReference type="PROSITE" id="PS51192"/>
    </source>
</evidence>
<dbReference type="Gene3D" id="3.40.50.300">
    <property type="entry name" value="P-loop containing nucleotide triphosphate hydrolases"/>
    <property type="match status" value="1"/>
</dbReference>
<dbReference type="InterPro" id="IPR006935">
    <property type="entry name" value="Helicase/UvrB_N"/>
</dbReference>
<dbReference type="CDD" id="cd18793">
    <property type="entry name" value="SF2_C_SNF"/>
    <property type="match status" value="1"/>
</dbReference>
<feature type="domain" description="Helicase ATP-binding" evidence="3">
    <location>
        <begin position="250"/>
        <end position="408"/>
    </location>
</feature>
<proteinExistence type="predicted"/>
<dbReference type="Gene3D" id="3.30.870.10">
    <property type="entry name" value="Endonuclease Chain A"/>
    <property type="match status" value="1"/>
</dbReference>
<evidence type="ECO:0000259" key="4">
    <source>
        <dbReference type="PROSITE" id="PS51194"/>
    </source>
</evidence>
<keyword evidence="5" id="KW-0067">ATP-binding</keyword>
<evidence type="ECO:0000259" key="2">
    <source>
        <dbReference type="PROSITE" id="PS50035"/>
    </source>
</evidence>
<dbReference type="PROSITE" id="PS51194">
    <property type="entry name" value="HELICASE_CTER"/>
    <property type="match status" value="1"/>
</dbReference>
<dbReference type="Pfam" id="PF13091">
    <property type="entry name" value="PLDc_2"/>
    <property type="match status" value="1"/>
</dbReference>
<evidence type="ECO:0000256" key="1">
    <source>
        <dbReference type="ARBA" id="ARBA00022801"/>
    </source>
</evidence>
<dbReference type="PROSITE" id="PS51192">
    <property type="entry name" value="HELICASE_ATP_BIND_1"/>
    <property type="match status" value="1"/>
</dbReference>
<dbReference type="SMART" id="SM00487">
    <property type="entry name" value="DEXDc"/>
    <property type="match status" value="1"/>
</dbReference>
<dbReference type="Pfam" id="PF04851">
    <property type="entry name" value="ResIII"/>
    <property type="match status" value="1"/>
</dbReference>
<dbReference type="InterPro" id="IPR014001">
    <property type="entry name" value="Helicase_ATP-bd"/>
</dbReference>
<dbReference type="InterPro" id="IPR001650">
    <property type="entry name" value="Helicase_C-like"/>
</dbReference>
<dbReference type="GO" id="GO:0031297">
    <property type="term" value="P:replication fork processing"/>
    <property type="evidence" value="ECO:0007669"/>
    <property type="project" value="TreeGrafter"/>
</dbReference>
<keyword evidence="6" id="KW-1185">Reference proteome</keyword>
<dbReference type="InterPro" id="IPR038718">
    <property type="entry name" value="SNF2-like_sf"/>
</dbReference>
<dbReference type="EMBL" id="JADWYS010000001">
    <property type="protein sequence ID" value="MBG9389006.1"/>
    <property type="molecule type" value="Genomic_DNA"/>
</dbReference>
<gene>
    <name evidence="5" type="ORF">I5803_13305</name>
</gene>
<dbReference type="GO" id="GO:0003677">
    <property type="term" value="F:DNA binding"/>
    <property type="evidence" value="ECO:0007669"/>
    <property type="project" value="InterPro"/>
</dbReference>
<reference evidence="5" key="1">
    <citation type="submission" date="2020-11" db="EMBL/GenBank/DDBJ databases">
        <title>Bacterial whole genome sequence for Caenimonas sp. DR4.4.</title>
        <authorList>
            <person name="Le V."/>
            <person name="Ko S.-R."/>
            <person name="Ahn C.-Y."/>
            <person name="Oh H.-M."/>
        </authorList>
    </citation>
    <scope>NUCLEOTIDE SEQUENCE</scope>
    <source>
        <strain evidence="5">DR4.4</strain>
    </source>
</reference>
<keyword evidence="1" id="KW-0378">Hydrolase</keyword>
<evidence type="ECO:0000313" key="5">
    <source>
        <dbReference type="EMBL" id="MBG9389006.1"/>
    </source>
</evidence>
<dbReference type="PROSITE" id="PS50035">
    <property type="entry name" value="PLD"/>
    <property type="match status" value="1"/>
</dbReference>
<keyword evidence="5" id="KW-0547">Nucleotide-binding</keyword>
<dbReference type="GO" id="GO:0005524">
    <property type="term" value="F:ATP binding"/>
    <property type="evidence" value="ECO:0007669"/>
    <property type="project" value="InterPro"/>
</dbReference>
<sequence>MTQQKSGSELFIVDNSEDDWKVVNYLREWCSISSRFDIATGYFEIGSLLALDGQWQSLEEIRILMGDEVTKRTHKALVEGSSRVQRLLDGSIENEKLKNDFLTGVSGIVEAIKSGKIKCRVYAKKKFHAKAYITHSKLAVVGSSALVGSSNFTAQGLTANVELNVQLRREVDLLQEWFDRHWEDAVDISDEVLQVIERHTRQYLPFEVYAKALEAYFRNHQATAGEWEQGKSAMYGKLDQYQRDGYGSLLKIAGKHGGAFLCDGVGLGKTFVGLMLIERLIEHDRKRVLLVVPKSGREPVWEFTLKRYLPHLFGDFSNLVIINHTDLQRGGDWPEKLAVLKSKADVVIVDEAHHFRNIGVKGEGETAPSRHWKLFDLAEDKQLFLLTATPINNRLIDLQHLIELFSRRRADHFKETLGIHSLPGHFRKLEKDLSKRVGGDMSTQAELPEFEAADLLAHDDLFRELVVQRSRAYVKRSQEAQGSKNSASFPSRTDPQVAAYSVKKTYGNLLKKLEKAFNKKEPLFVLPMYYPLGYLKNQKDIDPFASNRQKQVVALIRTLFLKRFESSARAFEMSCQQLMLKVMAFVQKNSTTKHEKDTYERWKRRHDELLGLVDTRQKALFGVIDDEDVDEDVVPDELLEAAAELDRDEYDVPQMLAESLQDLDQLADFLTELRQFEPKHDDKLRALIDLLKKDSVLKKHKVMIFSEFMATARYLAKELEAAGIQGIDQIDSATKTSRSDVIRQFAPYYNGMSSPELAKQGRRETRVLIATDVLSEGLNLQDATRLINYDLHWNPVRLMQRIGRVDRRLNPEIEKQIVKDHPEVKELRGTVAYWNFLPPDELDSLLALYSKVSHKTLVISKALGIEGKKLLTPDDDYEALKDFNHQYEGAPSPLENMHLAYQALLRAHPDLPERLQALPGRVFSGKQHLKPGTRAVFFCFGLPGRDPAKTDAELDADAWTLEAGTNQWLMYDVEADKPDTDASAIDRAIACTPETPRHTVITQTTLSEVRVKAEKYLKNGHFRQVQAPAGVGPSLIAWMELN</sequence>
<dbReference type="SUPFAM" id="SSF56024">
    <property type="entry name" value="Phospholipase D/nuclease"/>
    <property type="match status" value="1"/>
</dbReference>
<dbReference type="Pfam" id="PF00271">
    <property type="entry name" value="Helicase_C"/>
    <property type="match status" value="1"/>
</dbReference>
<dbReference type="RefSeq" id="WP_196986824.1">
    <property type="nucleotide sequence ID" value="NZ_JADWYS010000001.1"/>
</dbReference>
<dbReference type="InterPro" id="IPR049730">
    <property type="entry name" value="SNF2/RAD54-like_C"/>
</dbReference>
<dbReference type="GO" id="GO:0006793">
    <property type="term" value="P:phosphorus metabolic process"/>
    <property type="evidence" value="ECO:0007669"/>
    <property type="project" value="UniProtKB-ARBA"/>
</dbReference>
<dbReference type="SMART" id="SM00490">
    <property type="entry name" value="HELICc"/>
    <property type="match status" value="1"/>
</dbReference>
<comment type="caution">
    <text evidence="5">The sequence shown here is derived from an EMBL/GenBank/DDBJ whole genome shotgun (WGS) entry which is preliminary data.</text>
</comment>
<keyword evidence="5" id="KW-0347">Helicase</keyword>
<dbReference type="PANTHER" id="PTHR45766">
    <property type="entry name" value="DNA ANNEALING HELICASE AND ENDONUCLEASE ZRANB3 FAMILY MEMBER"/>
    <property type="match status" value="1"/>
</dbReference>
<dbReference type="AlphaFoldDB" id="A0A931H5L5"/>
<dbReference type="Proteomes" id="UP000651050">
    <property type="component" value="Unassembled WGS sequence"/>
</dbReference>
<feature type="domain" description="PLD phosphodiesterase" evidence="2">
    <location>
        <begin position="130"/>
        <end position="156"/>
    </location>
</feature>
<dbReference type="GO" id="GO:0016787">
    <property type="term" value="F:hydrolase activity"/>
    <property type="evidence" value="ECO:0007669"/>
    <property type="project" value="UniProtKB-KW"/>
</dbReference>
<dbReference type="GO" id="GO:0006281">
    <property type="term" value="P:DNA repair"/>
    <property type="evidence" value="ECO:0007669"/>
    <property type="project" value="TreeGrafter"/>
</dbReference>
<dbReference type="InterPro" id="IPR025202">
    <property type="entry name" value="PLD-like_dom"/>
</dbReference>
<dbReference type="InterPro" id="IPR027417">
    <property type="entry name" value="P-loop_NTPase"/>
</dbReference>
<feature type="domain" description="Helicase C-terminal" evidence="4">
    <location>
        <begin position="683"/>
        <end position="845"/>
    </location>
</feature>
<dbReference type="Gene3D" id="3.40.50.10810">
    <property type="entry name" value="Tandem AAA-ATPase domain"/>
    <property type="match status" value="1"/>
</dbReference>